<dbReference type="GO" id="GO:0006260">
    <property type="term" value="P:DNA replication"/>
    <property type="evidence" value="ECO:0007669"/>
    <property type="project" value="InterPro"/>
</dbReference>
<dbReference type="GeneID" id="18256924"/>
<keyword evidence="5" id="KW-1185">Reference proteome</keyword>
<dbReference type="EMBL" id="GL988041">
    <property type="protein sequence ID" value="EGS21046.1"/>
    <property type="molecule type" value="Genomic_DNA"/>
</dbReference>
<evidence type="ECO:0000256" key="1">
    <source>
        <dbReference type="ARBA" id="ARBA00004123"/>
    </source>
</evidence>
<reference evidence="4 5" key="1">
    <citation type="journal article" date="2011" name="Cell">
        <title>Insight into structure and assembly of the nuclear pore complex by utilizing the genome of a eukaryotic thermophile.</title>
        <authorList>
            <person name="Amlacher S."/>
            <person name="Sarges P."/>
            <person name="Flemming D."/>
            <person name="van Noort V."/>
            <person name="Kunze R."/>
            <person name="Devos D.P."/>
            <person name="Arumugam M."/>
            <person name="Bork P."/>
            <person name="Hurt E."/>
        </authorList>
    </citation>
    <scope>NUCLEOTIDE SEQUENCE [LARGE SCALE GENOMIC DNA]</scope>
    <source>
        <strain evidence="5">DSM 1495 / CBS 144.50 / IMI 039719</strain>
    </source>
</reference>
<dbReference type="STRING" id="759272.G0S7U6"/>
<dbReference type="GO" id="GO:0005662">
    <property type="term" value="C:DNA replication factor A complex"/>
    <property type="evidence" value="ECO:0007669"/>
    <property type="project" value="TreeGrafter"/>
</dbReference>
<dbReference type="GO" id="GO:0006284">
    <property type="term" value="P:base-excision repair"/>
    <property type="evidence" value="ECO:0007669"/>
    <property type="project" value="TreeGrafter"/>
</dbReference>
<dbReference type="InterPro" id="IPR012340">
    <property type="entry name" value="NA-bd_OB-fold"/>
</dbReference>
<gene>
    <name evidence="4" type="ORF">CTHT_0028860</name>
</gene>
<dbReference type="Proteomes" id="UP000008066">
    <property type="component" value="Unassembled WGS sequence"/>
</dbReference>
<evidence type="ECO:0000313" key="4">
    <source>
        <dbReference type="EMBL" id="EGS21046.1"/>
    </source>
</evidence>
<dbReference type="Pfam" id="PF08661">
    <property type="entry name" value="Rep_fac-A_3"/>
    <property type="match status" value="1"/>
</dbReference>
<keyword evidence="3" id="KW-0539">Nucleus</keyword>
<accession>G0S7U6</accession>
<comment type="similarity">
    <text evidence="2">Belongs to the replication factor A protein 3 family.</text>
</comment>
<evidence type="ECO:0000256" key="2">
    <source>
        <dbReference type="ARBA" id="ARBA00009761"/>
    </source>
</evidence>
<dbReference type="GO" id="GO:0006298">
    <property type="term" value="P:mismatch repair"/>
    <property type="evidence" value="ECO:0007669"/>
    <property type="project" value="TreeGrafter"/>
</dbReference>
<sequence length="105" mass="11366">MGNISTPRVTCSYLNSYLGRNVLIVGKVMELRGDEAIVDADGNITVHLNREAHLSKGNGVQVIGKVNPDLSIKALTTLDLGTEVDFTLANTVVEISHQHPEVFHS</sequence>
<evidence type="ECO:0000256" key="3">
    <source>
        <dbReference type="ARBA" id="ARBA00023242"/>
    </source>
</evidence>
<proteinExistence type="inferred from homology"/>
<evidence type="ECO:0000313" key="5">
    <source>
        <dbReference type="Proteomes" id="UP000008066"/>
    </source>
</evidence>
<dbReference type="GO" id="GO:0006289">
    <property type="term" value="P:nucleotide-excision repair"/>
    <property type="evidence" value="ECO:0007669"/>
    <property type="project" value="TreeGrafter"/>
</dbReference>
<dbReference type="OMA" id="HRYKEIF"/>
<dbReference type="KEGG" id="cthr:CTHT_0028860"/>
<organism evidence="5">
    <name type="scientific">Chaetomium thermophilum (strain DSM 1495 / CBS 144.50 / IMI 039719)</name>
    <name type="common">Thermochaetoides thermophila</name>
    <dbReference type="NCBI Taxonomy" id="759272"/>
    <lineage>
        <taxon>Eukaryota</taxon>
        <taxon>Fungi</taxon>
        <taxon>Dikarya</taxon>
        <taxon>Ascomycota</taxon>
        <taxon>Pezizomycotina</taxon>
        <taxon>Sordariomycetes</taxon>
        <taxon>Sordariomycetidae</taxon>
        <taxon>Sordariales</taxon>
        <taxon>Chaetomiaceae</taxon>
        <taxon>Thermochaetoides</taxon>
    </lineage>
</organism>
<dbReference type="Gene3D" id="2.40.50.140">
    <property type="entry name" value="Nucleic acid-binding proteins"/>
    <property type="match status" value="1"/>
</dbReference>
<dbReference type="PANTHER" id="PTHR15114:SF1">
    <property type="entry name" value="REPLICATION PROTEIN A 14 KDA SUBUNIT"/>
    <property type="match status" value="1"/>
</dbReference>
<dbReference type="eggNOG" id="ENOG502SBIR">
    <property type="taxonomic scope" value="Eukaryota"/>
</dbReference>
<dbReference type="HOGENOM" id="CLU_141922_2_0_1"/>
<comment type="subcellular location">
    <subcellularLocation>
        <location evidence="1">Nucleus</location>
    </subcellularLocation>
</comment>
<dbReference type="GO" id="GO:0003697">
    <property type="term" value="F:single-stranded DNA binding"/>
    <property type="evidence" value="ECO:0007669"/>
    <property type="project" value="TreeGrafter"/>
</dbReference>
<dbReference type="RefSeq" id="XP_006693342.1">
    <property type="nucleotide sequence ID" value="XM_006693279.1"/>
</dbReference>
<dbReference type="SUPFAM" id="SSF50249">
    <property type="entry name" value="Nucleic acid-binding proteins"/>
    <property type="match status" value="1"/>
</dbReference>
<dbReference type="CDD" id="cd04479">
    <property type="entry name" value="RPA3"/>
    <property type="match status" value="1"/>
</dbReference>
<dbReference type="AlphaFoldDB" id="G0S7U6"/>
<name>G0S7U6_CHATD</name>
<dbReference type="GO" id="GO:0035861">
    <property type="term" value="C:site of double-strand break"/>
    <property type="evidence" value="ECO:0007669"/>
    <property type="project" value="TreeGrafter"/>
</dbReference>
<protein>
    <submittedName>
        <fullName evidence="4">Single-stranded DNA binding protein 12k chain-like protein</fullName>
    </submittedName>
</protein>
<dbReference type="OrthoDB" id="188186at2759"/>
<dbReference type="PANTHER" id="PTHR15114">
    <property type="entry name" value="REPLICATION PROTEIN A3"/>
    <property type="match status" value="1"/>
</dbReference>
<dbReference type="InterPro" id="IPR013970">
    <property type="entry name" value="Rfa2"/>
</dbReference>
<dbReference type="GO" id="GO:0003684">
    <property type="term" value="F:damaged DNA binding"/>
    <property type="evidence" value="ECO:0007669"/>
    <property type="project" value="TreeGrafter"/>
</dbReference>
<dbReference type="GO" id="GO:0000724">
    <property type="term" value="P:double-strand break repair via homologous recombination"/>
    <property type="evidence" value="ECO:0007669"/>
    <property type="project" value="TreeGrafter"/>
</dbReference>